<organism evidence="1 2">
    <name type="scientific">Araneus ventricosus</name>
    <name type="common">Orbweaver spider</name>
    <name type="synonym">Epeira ventricosa</name>
    <dbReference type="NCBI Taxonomy" id="182803"/>
    <lineage>
        <taxon>Eukaryota</taxon>
        <taxon>Metazoa</taxon>
        <taxon>Ecdysozoa</taxon>
        <taxon>Arthropoda</taxon>
        <taxon>Chelicerata</taxon>
        <taxon>Arachnida</taxon>
        <taxon>Araneae</taxon>
        <taxon>Araneomorphae</taxon>
        <taxon>Entelegynae</taxon>
        <taxon>Araneoidea</taxon>
        <taxon>Araneidae</taxon>
        <taxon>Araneus</taxon>
    </lineage>
</organism>
<sequence length="108" mass="12413">MVKDTFSPSELFKIIPAGRRLSVSRNRILQVPTNPHLFERQPVKPGPSQRRSPCSKNEIMHMQKKVPIKKVPGFDGIDLLYSNQLVTYPEISSHLYQNVCHQFSLTHC</sequence>
<accession>A0A4Y2S8R9</accession>
<gene>
    <name evidence="1" type="ORF">AVEN_189045_1</name>
</gene>
<proteinExistence type="predicted"/>
<dbReference type="AlphaFoldDB" id="A0A4Y2S8R9"/>
<comment type="caution">
    <text evidence="1">The sequence shown here is derived from an EMBL/GenBank/DDBJ whole genome shotgun (WGS) entry which is preliminary data.</text>
</comment>
<reference evidence="1 2" key="1">
    <citation type="journal article" date="2019" name="Sci. Rep.">
        <title>Orb-weaving spider Araneus ventricosus genome elucidates the spidroin gene catalogue.</title>
        <authorList>
            <person name="Kono N."/>
            <person name="Nakamura H."/>
            <person name="Ohtoshi R."/>
            <person name="Moran D.A.P."/>
            <person name="Shinohara A."/>
            <person name="Yoshida Y."/>
            <person name="Fujiwara M."/>
            <person name="Mori M."/>
            <person name="Tomita M."/>
            <person name="Arakawa K."/>
        </authorList>
    </citation>
    <scope>NUCLEOTIDE SEQUENCE [LARGE SCALE GENOMIC DNA]</scope>
</reference>
<evidence type="ECO:0000313" key="1">
    <source>
        <dbReference type="EMBL" id="GBN84612.1"/>
    </source>
</evidence>
<protein>
    <submittedName>
        <fullName evidence="1">Uncharacterized protein</fullName>
    </submittedName>
</protein>
<name>A0A4Y2S8R9_ARAVE</name>
<dbReference type="EMBL" id="BGPR01020421">
    <property type="protein sequence ID" value="GBN84612.1"/>
    <property type="molecule type" value="Genomic_DNA"/>
</dbReference>
<evidence type="ECO:0000313" key="2">
    <source>
        <dbReference type="Proteomes" id="UP000499080"/>
    </source>
</evidence>
<dbReference type="Proteomes" id="UP000499080">
    <property type="component" value="Unassembled WGS sequence"/>
</dbReference>
<keyword evidence="2" id="KW-1185">Reference proteome</keyword>